<dbReference type="Pfam" id="PF14845">
    <property type="entry name" value="Glycohydro_20b2"/>
    <property type="match status" value="1"/>
</dbReference>
<dbReference type="InterPro" id="IPR025705">
    <property type="entry name" value="Beta_hexosaminidase_sua/sub"/>
</dbReference>
<dbReference type="RefSeq" id="WP_303305401.1">
    <property type="nucleotide sequence ID" value="NZ_JAODOP010000004.1"/>
</dbReference>
<evidence type="ECO:0000256" key="3">
    <source>
        <dbReference type="ARBA" id="ARBA00023180"/>
    </source>
</evidence>
<evidence type="ECO:0000313" key="8">
    <source>
        <dbReference type="Proteomes" id="UP001337305"/>
    </source>
</evidence>
<comment type="caution">
    <text evidence="7">The sequence shown here is derived from an EMBL/GenBank/DDBJ whole genome shotgun (WGS) entry which is preliminary data.</text>
</comment>
<dbReference type="PANTHER" id="PTHR22600:SF21">
    <property type="entry name" value="BETA-HEXOSAMINIDASE A"/>
    <property type="match status" value="1"/>
</dbReference>
<dbReference type="InterPro" id="IPR029018">
    <property type="entry name" value="Hex-like_dom2"/>
</dbReference>
<evidence type="ECO:0000256" key="2">
    <source>
        <dbReference type="ARBA" id="ARBA00022801"/>
    </source>
</evidence>
<evidence type="ECO:0000259" key="6">
    <source>
        <dbReference type="Pfam" id="PF14845"/>
    </source>
</evidence>
<feature type="domain" description="Glycoside hydrolase family 20 catalytic" evidence="5">
    <location>
        <begin position="168"/>
        <end position="477"/>
    </location>
</feature>
<dbReference type="InterPro" id="IPR029019">
    <property type="entry name" value="HEX_eukaryotic_N"/>
</dbReference>
<dbReference type="SUPFAM" id="SSF55545">
    <property type="entry name" value="beta-N-acetylhexosaminidase-like domain"/>
    <property type="match status" value="1"/>
</dbReference>
<dbReference type="EMBL" id="JAODOP010000004">
    <property type="protein sequence ID" value="MEF3833051.1"/>
    <property type="molecule type" value="Genomic_DNA"/>
</dbReference>
<accession>A0ABU7XRL1</accession>
<evidence type="ECO:0000256" key="4">
    <source>
        <dbReference type="ARBA" id="ARBA00023295"/>
    </source>
</evidence>
<keyword evidence="4" id="KW-0326">Glycosidase</keyword>
<reference evidence="7 8" key="1">
    <citation type="submission" date="2022-09" db="EMBL/GenBank/DDBJ databases">
        <title>Genome sequencing of Flavivirga sp. MEBiC05379.</title>
        <authorList>
            <person name="Oh H.-M."/>
            <person name="Kwon K.K."/>
            <person name="Park M.J."/>
            <person name="Yang S.-H."/>
        </authorList>
    </citation>
    <scope>NUCLEOTIDE SEQUENCE [LARGE SCALE GENOMIC DNA]</scope>
    <source>
        <strain evidence="7 8">MEBiC05379</strain>
    </source>
</reference>
<dbReference type="SUPFAM" id="SSF51445">
    <property type="entry name" value="(Trans)glycosidases"/>
    <property type="match status" value="1"/>
</dbReference>
<evidence type="ECO:0000259" key="5">
    <source>
        <dbReference type="Pfam" id="PF00728"/>
    </source>
</evidence>
<proteinExistence type="inferred from homology"/>
<dbReference type="Gene3D" id="3.30.379.10">
    <property type="entry name" value="Chitobiase/beta-hexosaminidase domain 2-like"/>
    <property type="match status" value="1"/>
</dbReference>
<dbReference type="PRINTS" id="PR00738">
    <property type="entry name" value="GLHYDRLASE20"/>
</dbReference>
<sequence length="676" mass="77731">MKIIRRSIIIYILIISHFCVNAQTKLSEKYNLMPWPEEVVDNDQKFSIDENFTIAVNKDKINDRLFNATTKFLRRLSGRTGVFIDKGFALTANQIKKASLRINYEREGELELHENESYQLTVLSSQIILTAKTDIGILRGLETLLQLSANTKTEYFFHGVTIKDSPRFTWRGLMIDVARHYQPLNVLKRNLDAMAAVKMNVFHWHLCDDQGFRVEVKALPKLHQLGSDGQYYTHNQIKEIVNYASNLGIRVVPEFDVPGHASAILTAYPEIGSKDITYKIERRAGVFDPTLDPTNDKTYQVIDALFSEISQLFPDKYFHIGGDENKGKHWDENIKIQNFKKKKGFKTNHELQTYFNIKIQDILKKNNRTMMGWDEIFQPNLPKDVVIHSWRGNEAMLKSAKLGYKTILSKGYYIDLLESIKTHYSTEPIPNNHDLSEDQVKNILGGEATMWGELVTPVSIDSRIWPRTAAIAERFWSVKSVNNIDNMLKRLESVSFKLEELGITHIRNRDVILRNISNNQDITSLIVLSKICEPLKAYERKKGGTIYKSFSPFTRFINACTPDALDAISFNKKVDSFIVNSNDQSYKDDLVYFFDKWVSNNEAFIKINNNPMLNQLAPLSKNLADLSILLKKGMSQKLNKEEFKIVSKYMNNLNKPFSDTELAIIDGLNKIISTLK</sequence>
<keyword evidence="3" id="KW-0325">Glycoprotein</keyword>
<dbReference type="Proteomes" id="UP001337305">
    <property type="component" value="Unassembled WGS sequence"/>
</dbReference>
<gene>
    <name evidence="7" type="ORF">N1F79_07905</name>
</gene>
<organism evidence="7 8">
    <name type="scientific">Flavivirga spongiicola</name>
    <dbReference type="NCBI Taxonomy" id="421621"/>
    <lineage>
        <taxon>Bacteria</taxon>
        <taxon>Pseudomonadati</taxon>
        <taxon>Bacteroidota</taxon>
        <taxon>Flavobacteriia</taxon>
        <taxon>Flavobacteriales</taxon>
        <taxon>Flavobacteriaceae</taxon>
        <taxon>Flavivirga</taxon>
    </lineage>
</organism>
<keyword evidence="8" id="KW-1185">Reference proteome</keyword>
<dbReference type="InterPro" id="IPR017853">
    <property type="entry name" value="GH"/>
</dbReference>
<evidence type="ECO:0000256" key="1">
    <source>
        <dbReference type="ARBA" id="ARBA00006285"/>
    </source>
</evidence>
<dbReference type="PANTHER" id="PTHR22600">
    <property type="entry name" value="BETA-HEXOSAMINIDASE"/>
    <property type="match status" value="1"/>
</dbReference>
<comment type="similarity">
    <text evidence="1">Belongs to the glycosyl hydrolase 20 family.</text>
</comment>
<dbReference type="InterPro" id="IPR015883">
    <property type="entry name" value="Glyco_hydro_20_cat"/>
</dbReference>
<evidence type="ECO:0000313" key="7">
    <source>
        <dbReference type="EMBL" id="MEF3833051.1"/>
    </source>
</evidence>
<dbReference type="Pfam" id="PF00728">
    <property type="entry name" value="Glyco_hydro_20"/>
    <property type="match status" value="1"/>
</dbReference>
<name>A0ABU7XRL1_9FLAO</name>
<keyword evidence="2" id="KW-0378">Hydrolase</keyword>
<protein>
    <submittedName>
        <fullName evidence="7">Beta-N-acetylhexosaminidase</fullName>
    </submittedName>
</protein>
<dbReference type="Gene3D" id="3.20.20.80">
    <property type="entry name" value="Glycosidases"/>
    <property type="match status" value="1"/>
</dbReference>
<feature type="domain" description="Beta-hexosaminidase eukaryotic type N-terminal" evidence="6">
    <location>
        <begin position="32"/>
        <end position="147"/>
    </location>
</feature>